<evidence type="ECO:0000256" key="1">
    <source>
        <dbReference type="ARBA" id="ARBA00004776"/>
    </source>
</evidence>
<dbReference type="Proteomes" id="UP001652338">
    <property type="component" value="Unassembled WGS sequence"/>
</dbReference>
<dbReference type="InterPro" id="IPR029044">
    <property type="entry name" value="Nucleotide-diphossugar_trans"/>
</dbReference>
<keyword evidence="3 6" id="KW-0328">Glycosyltransferase</keyword>
<dbReference type="GO" id="GO:0016757">
    <property type="term" value="F:glycosyltransferase activity"/>
    <property type="evidence" value="ECO:0007669"/>
    <property type="project" value="UniProtKB-KW"/>
</dbReference>
<dbReference type="Pfam" id="PF00535">
    <property type="entry name" value="Glycos_transf_2"/>
    <property type="match status" value="1"/>
</dbReference>
<evidence type="ECO:0000256" key="4">
    <source>
        <dbReference type="ARBA" id="ARBA00022679"/>
    </source>
</evidence>
<reference evidence="6 7" key="1">
    <citation type="journal article" date="2021" name="ISME Commun">
        <title>Automated analysis of genomic sequences facilitates high-throughput and comprehensive description of bacteria.</title>
        <authorList>
            <person name="Hitch T.C.A."/>
        </authorList>
    </citation>
    <scope>NUCLEOTIDE SEQUENCE [LARGE SCALE GENOMIC DNA]</scope>
    <source>
        <strain evidence="6 7">Sanger_29</strain>
    </source>
</reference>
<dbReference type="PANTHER" id="PTHR43179:SF12">
    <property type="entry name" value="GALACTOFURANOSYLTRANSFERASE GLFT2"/>
    <property type="match status" value="1"/>
</dbReference>
<dbReference type="Gene3D" id="3.90.550.10">
    <property type="entry name" value="Spore Coat Polysaccharide Biosynthesis Protein SpsA, Chain A"/>
    <property type="match status" value="1"/>
</dbReference>
<comment type="similarity">
    <text evidence="2">Belongs to the glycosyltransferase 2 family.</text>
</comment>
<evidence type="ECO:0000313" key="7">
    <source>
        <dbReference type="Proteomes" id="UP001652338"/>
    </source>
</evidence>
<accession>A0ABT2SPP6</accession>
<dbReference type="InterPro" id="IPR001173">
    <property type="entry name" value="Glyco_trans_2-like"/>
</dbReference>
<proteinExistence type="inferred from homology"/>
<keyword evidence="7" id="KW-1185">Reference proteome</keyword>
<comment type="pathway">
    <text evidence="1">Cell wall biogenesis; cell wall polysaccharide biosynthesis.</text>
</comment>
<dbReference type="SUPFAM" id="SSF53448">
    <property type="entry name" value="Nucleotide-diphospho-sugar transferases"/>
    <property type="match status" value="1"/>
</dbReference>
<comment type="caution">
    <text evidence="6">The sequence shown here is derived from an EMBL/GenBank/DDBJ whole genome shotgun (WGS) entry which is preliminary data.</text>
</comment>
<keyword evidence="4 6" id="KW-0808">Transferase</keyword>
<gene>
    <name evidence="6" type="ORF">OCV47_14345</name>
</gene>
<organism evidence="6 7">
    <name type="scientific">Muricoprocola aceti</name>
    <dbReference type="NCBI Taxonomy" id="2981772"/>
    <lineage>
        <taxon>Bacteria</taxon>
        <taxon>Bacillati</taxon>
        <taxon>Bacillota</taxon>
        <taxon>Clostridia</taxon>
        <taxon>Lachnospirales</taxon>
        <taxon>Lachnospiraceae</taxon>
        <taxon>Muricoprocola</taxon>
    </lineage>
</organism>
<protein>
    <submittedName>
        <fullName evidence="6">Glycosyltransferase</fullName>
        <ecNumber evidence="6">2.4.-.-</ecNumber>
    </submittedName>
</protein>
<dbReference type="EC" id="2.4.-.-" evidence="6"/>
<feature type="domain" description="Glycosyltransferase 2-like" evidence="5">
    <location>
        <begin position="6"/>
        <end position="161"/>
    </location>
</feature>
<dbReference type="EMBL" id="JAOQKE010000026">
    <property type="protein sequence ID" value="MCU6726487.1"/>
    <property type="molecule type" value="Genomic_DNA"/>
</dbReference>
<evidence type="ECO:0000313" key="6">
    <source>
        <dbReference type="EMBL" id="MCU6726487.1"/>
    </source>
</evidence>
<evidence type="ECO:0000256" key="3">
    <source>
        <dbReference type="ARBA" id="ARBA00022676"/>
    </source>
</evidence>
<sequence>MIKACFVILHYGDLSVTESCVSSIFRMNDIEHLRVIIVDNDTQKPDAKRQELKDKYRDCAQVQILQMQEKCGFSRANNAGYQYARSHYDPEYMIICNNDIEFTQKDFTERLDRIYEESPFAVLGPDVIKAGNQEHQNPMDTRVRTLEEAEYTIRMNRLGLKNFTMLYPILYLQQQSAEKKKIKEKAKKADWYKKRHEDIVPFGACLIFSKDFIQNEVKAFEPETQFYYEEYILTYRCQKKAHKIVYDPSVQVLHESGAATRKTFGSMKRQMKFRMERTLEAAGVYKKVIKL</sequence>
<dbReference type="RefSeq" id="WP_262655738.1">
    <property type="nucleotide sequence ID" value="NZ_JAOQKE010000026.1"/>
</dbReference>
<name>A0ABT2SPP6_9FIRM</name>
<evidence type="ECO:0000256" key="2">
    <source>
        <dbReference type="ARBA" id="ARBA00006739"/>
    </source>
</evidence>
<dbReference type="PANTHER" id="PTHR43179">
    <property type="entry name" value="RHAMNOSYLTRANSFERASE WBBL"/>
    <property type="match status" value="1"/>
</dbReference>
<evidence type="ECO:0000259" key="5">
    <source>
        <dbReference type="Pfam" id="PF00535"/>
    </source>
</evidence>